<dbReference type="Proteomes" id="UP000550707">
    <property type="component" value="Unassembled WGS sequence"/>
</dbReference>
<reference evidence="2 3" key="1">
    <citation type="journal article" date="2020" name="Nature">
        <title>Six reference-quality genomes reveal evolution of bat adaptations.</title>
        <authorList>
            <person name="Jebb D."/>
            <person name="Huang Z."/>
            <person name="Pippel M."/>
            <person name="Hughes G.M."/>
            <person name="Lavrichenko K."/>
            <person name="Devanna P."/>
            <person name="Winkler S."/>
            <person name="Jermiin L.S."/>
            <person name="Skirmuntt E.C."/>
            <person name="Katzourakis A."/>
            <person name="Burkitt-Gray L."/>
            <person name="Ray D.A."/>
            <person name="Sullivan K.A.M."/>
            <person name="Roscito J.G."/>
            <person name="Kirilenko B.M."/>
            <person name="Davalos L.M."/>
            <person name="Corthals A.P."/>
            <person name="Power M.L."/>
            <person name="Jones G."/>
            <person name="Ransome R.D."/>
            <person name="Dechmann D.K.N."/>
            <person name="Locatelli A.G."/>
            <person name="Puechmaille S.J."/>
            <person name="Fedrigo O."/>
            <person name="Jarvis E.D."/>
            <person name="Hiller M."/>
            <person name="Vernes S.C."/>
            <person name="Myers E.W."/>
            <person name="Teeling E.C."/>
        </authorList>
    </citation>
    <scope>NUCLEOTIDE SEQUENCE [LARGE SCALE GENOMIC DNA]</scope>
    <source>
        <strain evidence="2">MMolMol1</strain>
        <tissue evidence="2">Muscle</tissue>
    </source>
</reference>
<evidence type="ECO:0000313" key="2">
    <source>
        <dbReference type="EMBL" id="KAF6480915.1"/>
    </source>
</evidence>
<sequence length="165" mass="19302">MVHFPTLEGEKPSITLEYAGECAKRIEEFNIIFKDVKSKQMEMNIFATLFNVEPADMSDNLQHEIIQLQSDDELKARYNFPLLEFYKRYINNDEFPTLRRHALKYLSVFRITYCCEQFFSKLSIARNQLHSRLTDKPGKAVSSSNVINTSYYHMPHQREAVPPSG</sequence>
<comment type="caution">
    <text evidence="2">The sequence shown here is derived from an EMBL/GenBank/DDBJ whole genome shotgun (WGS) entry which is preliminary data.</text>
</comment>
<dbReference type="GO" id="GO:0046983">
    <property type="term" value="F:protein dimerization activity"/>
    <property type="evidence" value="ECO:0007669"/>
    <property type="project" value="InterPro"/>
</dbReference>
<gene>
    <name evidence="2" type="ORF">HJG59_010704</name>
</gene>
<dbReference type="PANTHER" id="PTHR45913:SF5">
    <property type="entry name" value="GENERAL TRANSCRIPTION FACTOR II-I REPEAT DOMAIN-CONTAINING PROTEIN 2A-LIKE PROTEIN"/>
    <property type="match status" value="1"/>
</dbReference>
<feature type="domain" description="HAT C-terminal dimerisation" evidence="1">
    <location>
        <begin position="68"/>
        <end position="137"/>
    </location>
</feature>
<evidence type="ECO:0000259" key="1">
    <source>
        <dbReference type="Pfam" id="PF05699"/>
    </source>
</evidence>
<dbReference type="InterPro" id="IPR008906">
    <property type="entry name" value="HATC_C_dom"/>
</dbReference>
<evidence type="ECO:0000313" key="3">
    <source>
        <dbReference type="Proteomes" id="UP000550707"/>
    </source>
</evidence>
<dbReference type="InParanoid" id="A0A7J8I9S0"/>
<protein>
    <recommendedName>
        <fullName evidence="1">HAT C-terminal dimerisation domain-containing protein</fullName>
    </recommendedName>
</protein>
<dbReference type="Pfam" id="PF05699">
    <property type="entry name" value="Dimer_Tnp_hAT"/>
    <property type="match status" value="1"/>
</dbReference>
<name>A0A7J8I9S0_MOLMO</name>
<dbReference type="PANTHER" id="PTHR45913">
    <property type="entry name" value="EPM2A-INTERACTING PROTEIN 1"/>
    <property type="match status" value="1"/>
</dbReference>
<proteinExistence type="predicted"/>
<accession>A0A7J8I9S0</accession>
<organism evidence="2 3">
    <name type="scientific">Molossus molossus</name>
    <name type="common">Pallas' mastiff bat</name>
    <name type="synonym">Vespertilio molossus</name>
    <dbReference type="NCBI Taxonomy" id="27622"/>
    <lineage>
        <taxon>Eukaryota</taxon>
        <taxon>Metazoa</taxon>
        <taxon>Chordata</taxon>
        <taxon>Craniata</taxon>
        <taxon>Vertebrata</taxon>
        <taxon>Euteleostomi</taxon>
        <taxon>Mammalia</taxon>
        <taxon>Eutheria</taxon>
        <taxon>Laurasiatheria</taxon>
        <taxon>Chiroptera</taxon>
        <taxon>Yangochiroptera</taxon>
        <taxon>Molossidae</taxon>
        <taxon>Molossus</taxon>
    </lineage>
</organism>
<keyword evidence="3" id="KW-1185">Reference proteome</keyword>
<dbReference type="AlphaFoldDB" id="A0A7J8I9S0"/>
<dbReference type="EMBL" id="JACASF010000004">
    <property type="protein sequence ID" value="KAF6480915.1"/>
    <property type="molecule type" value="Genomic_DNA"/>
</dbReference>